<keyword evidence="5 7" id="KW-0862">Zinc</keyword>
<dbReference type="GO" id="GO:0004222">
    <property type="term" value="F:metalloendopeptidase activity"/>
    <property type="evidence" value="ECO:0007669"/>
    <property type="project" value="InterPro"/>
</dbReference>
<organism evidence="10 11">
    <name type="scientific">Aphanomyces stellatus</name>
    <dbReference type="NCBI Taxonomy" id="120398"/>
    <lineage>
        <taxon>Eukaryota</taxon>
        <taxon>Sar</taxon>
        <taxon>Stramenopiles</taxon>
        <taxon>Oomycota</taxon>
        <taxon>Saprolegniomycetes</taxon>
        <taxon>Saprolegniales</taxon>
        <taxon>Verrucalvaceae</taxon>
        <taxon>Aphanomyces</taxon>
    </lineage>
</organism>
<evidence type="ECO:0000256" key="6">
    <source>
        <dbReference type="ARBA" id="ARBA00023049"/>
    </source>
</evidence>
<dbReference type="InterPro" id="IPR024079">
    <property type="entry name" value="MetalloPept_cat_dom_sf"/>
</dbReference>
<comment type="cofactor">
    <cofactor evidence="7">
        <name>Zn(2+)</name>
        <dbReference type="ChEBI" id="CHEBI:29105"/>
    </cofactor>
    <text evidence="7">Binds 1 zinc ion.</text>
</comment>
<dbReference type="OrthoDB" id="534666at2759"/>
<gene>
    <name evidence="10" type="primary">Aste57867_19713</name>
    <name evidence="9" type="ORF">As57867_019648</name>
    <name evidence="10" type="ORF">ASTE57867_19713</name>
</gene>
<dbReference type="InterPro" id="IPR001567">
    <property type="entry name" value="Pept_M3A_M3B_dom"/>
</dbReference>
<dbReference type="EMBL" id="VJMH01006709">
    <property type="protein sequence ID" value="KAF0688684.1"/>
    <property type="molecule type" value="Genomic_DNA"/>
</dbReference>
<dbReference type="CDD" id="cd06456">
    <property type="entry name" value="M3A_DCP"/>
    <property type="match status" value="1"/>
</dbReference>
<sequence>MVAAVPTNNPLLGDWSALPFALPPFAETRVHHFPPAIAAAQAQHLAELVAIANTTAAPTFDNTIAPLDRAGRRLSDILCFYQTLTLSASSDELQAIERTLVGPLADHEAKVHAVPGLFARLQAVFDARGSNDLNSEQRRLVELLHRDWVRAGSAFDAATQAKHDAIVKELETCMTTFRHNLMADERTVVSVEAADMVGVPAHVVAAAAADGGTYAIKMTLSMVDPFLTHCPNADARERVWTQWKARGEMSADNNSIAARILQLRQEQARLHGFRTFAEFQTSDMMAKTPHAVLDLLHKVWAPARAAAVKERNVLEAYAASVGADTRIRPSDWRFYAEKVRAATFHVDDAQVKPYFCLARMTAAVMDVAHKLFQLHFVRRPDIKAYHPDVQVFEVHDEQSNEIIAIFFHDVLARPHKRGGAWMNCFRQQSRNIDDKGTAQIPLVINNCNFIKDAPLSFANVKTLFHEFGHGLHAILSNATYNRLAGTQVAQDFVELPSQLMEHWMSRTEVLSQHARHEVTGAPMPAALLENVIAAMHFQQGYKTAKSVALMLMDQALHGLDVHMPSFETEFLKTLDMPDGLDLPARVPHFRHIFGGAYAAGYFVYLWAEVLDADAFAAFVEAGDVFDKATADRARQFIYSSGNTRDHMEGYRAFRGRDPSIDALMKKKGF</sequence>
<evidence type="ECO:0000256" key="3">
    <source>
        <dbReference type="ARBA" id="ARBA00022723"/>
    </source>
</evidence>
<keyword evidence="2 7" id="KW-0645">Protease</keyword>
<dbReference type="Gene3D" id="3.40.390.10">
    <property type="entry name" value="Collagenase (Catalytic Domain)"/>
    <property type="match status" value="1"/>
</dbReference>
<dbReference type="GO" id="GO:0006508">
    <property type="term" value="P:proteolysis"/>
    <property type="evidence" value="ECO:0007669"/>
    <property type="project" value="UniProtKB-KW"/>
</dbReference>
<evidence type="ECO:0000256" key="1">
    <source>
        <dbReference type="ARBA" id="ARBA00006040"/>
    </source>
</evidence>
<dbReference type="EMBL" id="CAADRA010006732">
    <property type="protein sequence ID" value="VFT96412.1"/>
    <property type="molecule type" value="Genomic_DNA"/>
</dbReference>
<dbReference type="AlphaFoldDB" id="A0A485LF24"/>
<reference evidence="9" key="2">
    <citation type="submission" date="2019-06" db="EMBL/GenBank/DDBJ databases">
        <title>Genomics analysis of Aphanomyces spp. identifies a new class of oomycete effector associated with host adaptation.</title>
        <authorList>
            <person name="Gaulin E."/>
        </authorList>
    </citation>
    <scope>NUCLEOTIDE SEQUENCE</scope>
    <source>
        <strain evidence="9">CBS 578.67</strain>
    </source>
</reference>
<feature type="domain" description="Peptidase M3A/M3B catalytic" evidence="8">
    <location>
        <begin position="226"/>
        <end position="668"/>
    </location>
</feature>
<evidence type="ECO:0000259" key="8">
    <source>
        <dbReference type="Pfam" id="PF01432"/>
    </source>
</evidence>
<dbReference type="Pfam" id="PF01432">
    <property type="entry name" value="Peptidase_M3"/>
    <property type="match status" value="1"/>
</dbReference>
<keyword evidence="4 7" id="KW-0378">Hydrolase</keyword>
<reference evidence="10 11" key="1">
    <citation type="submission" date="2019-03" db="EMBL/GenBank/DDBJ databases">
        <authorList>
            <person name="Gaulin E."/>
            <person name="Dumas B."/>
        </authorList>
    </citation>
    <scope>NUCLEOTIDE SEQUENCE [LARGE SCALE GENOMIC DNA]</scope>
    <source>
        <strain evidence="10">CBS 568.67</strain>
    </source>
</reference>
<keyword evidence="3 7" id="KW-0479">Metal-binding</keyword>
<evidence type="ECO:0000256" key="5">
    <source>
        <dbReference type="ARBA" id="ARBA00022833"/>
    </source>
</evidence>
<dbReference type="GO" id="GO:0046872">
    <property type="term" value="F:metal ion binding"/>
    <property type="evidence" value="ECO:0007669"/>
    <property type="project" value="UniProtKB-UniRule"/>
</dbReference>
<dbReference type="SUPFAM" id="SSF55486">
    <property type="entry name" value="Metalloproteases ('zincins'), catalytic domain"/>
    <property type="match status" value="1"/>
</dbReference>
<dbReference type="PANTHER" id="PTHR43660:SF1">
    <property type="entry name" value="DIPEPTIDYL CARBOXYPEPTIDASE"/>
    <property type="match status" value="1"/>
</dbReference>
<evidence type="ECO:0000256" key="7">
    <source>
        <dbReference type="RuleBase" id="RU003435"/>
    </source>
</evidence>
<comment type="similarity">
    <text evidence="1 7">Belongs to the peptidase M3 family.</text>
</comment>
<dbReference type="Gene3D" id="1.10.1370.10">
    <property type="entry name" value="Neurolysin, domain 3"/>
    <property type="match status" value="1"/>
</dbReference>
<protein>
    <submittedName>
        <fullName evidence="10">Aste57867_19713 protein</fullName>
    </submittedName>
</protein>
<evidence type="ECO:0000313" key="10">
    <source>
        <dbReference type="EMBL" id="VFT96412.1"/>
    </source>
</evidence>
<dbReference type="PANTHER" id="PTHR43660">
    <property type="entry name" value="DIPEPTIDYL CARBOXYPEPTIDASE"/>
    <property type="match status" value="1"/>
</dbReference>
<evidence type="ECO:0000256" key="4">
    <source>
        <dbReference type="ARBA" id="ARBA00022801"/>
    </source>
</evidence>
<keyword evidence="11" id="KW-1185">Reference proteome</keyword>
<evidence type="ECO:0000256" key="2">
    <source>
        <dbReference type="ARBA" id="ARBA00022670"/>
    </source>
</evidence>
<keyword evidence="6 7" id="KW-0482">Metalloprotease</keyword>
<dbReference type="Proteomes" id="UP000332933">
    <property type="component" value="Unassembled WGS sequence"/>
</dbReference>
<accession>A0A485LF24</accession>
<name>A0A485LF24_9STRA</name>
<dbReference type="InterPro" id="IPR034005">
    <property type="entry name" value="M3A_DCP"/>
</dbReference>
<proteinExistence type="inferred from homology"/>
<dbReference type="InterPro" id="IPR045090">
    <property type="entry name" value="Pept_M3A_M3B"/>
</dbReference>
<dbReference type="Gene3D" id="1.10.1370.40">
    <property type="match status" value="1"/>
</dbReference>
<evidence type="ECO:0000313" key="11">
    <source>
        <dbReference type="Proteomes" id="UP000332933"/>
    </source>
</evidence>
<evidence type="ECO:0000313" key="9">
    <source>
        <dbReference type="EMBL" id="KAF0688684.1"/>
    </source>
</evidence>
<dbReference type="InterPro" id="IPR024077">
    <property type="entry name" value="Neurolysin/TOP_dom2"/>
</dbReference>